<protein>
    <submittedName>
        <fullName evidence="1">Uncharacterized protein</fullName>
    </submittedName>
</protein>
<dbReference type="EMBL" id="JACXXH010000006">
    <property type="protein sequence ID" value="MBD3864098.1"/>
    <property type="molecule type" value="Genomic_DNA"/>
</dbReference>
<keyword evidence="2" id="KW-1185">Reference proteome</keyword>
<organism evidence="1 2">
    <name type="scientific">Olleya marilimosa</name>
    <dbReference type="NCBI Taxonomy" id="272164"/>
    <lineage>
        <taxon>Bacteria</taxon>
        <taxon>Pseudomonadati</taxon>
        <taxon>Bacteroidota</taxon>
        <taxon>Flavobacteriia</taxon>
        <taxon>Flavobacteriales</taxon>
        <taxon>Flavobacteriaceae</taxon>
    </lineage>
</organism>
<name>A0ABR8M0Q0_9FLAO</name>
<dbReference type="RefSeq" id="WP_028283286.1">
    <property type="nucleotide sequence ID" value="NZ_CAXBHU010000005.1"/>
</dbReference>
<reference evidence="1 2" key="1">
    <citation type="submission" date="2020-09" db="EMBL/GenBank/DDBJ databases">
        <title>Bacillus nautilus sp. nov., Chryseoglobus crepusculi sp. nov, and Psychrobacter noctis sp. nov., isolated from deep-sea sponges from the equatorial Atlantic.</title>
        <authorList>
            <person name="Stennett H.L."/>
            <person name="Williams S.E."/>
        </authorList>
    </citation>
    <scope>NUCLEOTIDE SEQUENCE [LARGE SCALE GENOMIC DNA]</scope>
    <source>
        <strain evidence="1 2">28M-24</strain>
    </source>
</reference>
<comment type="caution">
    <text evidence="1">The sequence shown here is derived from an EMBL/GenBank/DDBJ whole genome shotgun (WGS) entry which is preliminary data.</text>
</comment>
<dbReference type="Proteomes" id="UP000627521">
    <property type="component" value="Unassembled WGS sequence"/>
</dbReference>
<evidence type="ECO:0000313" key="2">
    <source>
        <dbReference type="Proteomes" id="UP000627521"/>
    </source>
</evidence>
<evidence type="ECO:0000313" key="1">
    <source>
        <dbReference type="EMBL" id="MBD3864098.1"/>
    </source>
</evidence>
<sequence length="89" mass="10538">MSVLNFFKSKIKVITNVNDNTLNNMYDDQYSKSLYLNLKQLEFISNFEMHLDNKAVDSYSLSFLQELSKIKQSAKLNTIQSIRFYKKQK</sequence>
<gene>
    <name evidence="1" type="ORF">IEG06_11605</name>
</gene>
<accession>A0ABR8M0Q0</accession>
<proteinExistence type="predicted"/>